<dbReference type="Gene3D" id="3.40.50.10140">
    <property type="entry name" value="Toll/interleukin-1 receptor homology (TIR) domain"/>
    <property type="match status" value="1"/>
</dbReference>
<feature type="non-terminal residue" evidence="2">
    <location>
        <position position="1"/>
    </location>
</feature>
<name>A0ABD0S1I3_CIRMR</name>
<reference evidence="2 3" key="1">
    <citation type="submission" date="2024-05" db="EMBL/GenBank/DDBJ databases">
        <title>Genome sequencing and assembly of Indian major carp, Cirrhinus mrigala (Hamilton, 1822).</title>
        <authorList>
            <person name="Mohindra V."/>
            <person name="Chowdhury L.M."/>
            <person name="Lal K."/>
            <person name="Jena J.K."/>
        </authorList>
    </citation>
    <scope>NUCLEOTIDE SEQUENCE [LARGE SCALE GENOMIC DNA]</scope>
    <source>
        <strain evidence="2">CM1030</strain>
        <tissue evidence="2">Blood</tissue>
    </source>
</reference>
<organism evidence="2 3">
    <name type="scientific">Cirrhinus mrigala</name>
    <name type="common">Mrigala</name>
    <dbReference type="NCBI Taxonomy" id="683832"/>
    <lineage>
        <taxon>Eukaryota</taxon>
        <taxon>Metazoa</taxon>
        <taxon>Chordata</taxon>
        <taxon>Craniata</taxon>
        <taxon>Vertebrata</taxon>
        <taxon>Euteleostomi</taxon>
        <taxon>Actinopterygii</taxon>
        <taxon>Neopterygii</taxon>
        <taxon>Teleostei</taxon>
        <taxon>Ostariophysi</taxon>
        <taxon>Cypriniformes</taxon>
        <taxon>Cyprinidae</taxon>
        <taxon>Labeoninae</taxon>
        <taxon>Labeonini</taxon>
        <taxon>Cirrhinus</taxon>
    </lineage>
</organism>
<dbReference type="EMBL" id="JAMKFB020000001">
    <property type="protein sequence ID" value="KAL0204617.1"/>
    <property type="molecule type" value="Genomic_DNA"/>
</dbReference>
<keyword evidence="3" id="KW-1185">Reference proteome</keyword>
<dbReference type="AlphaFoldDB" id="A0ABD0S1I3"/>
<comment type="caution">
    <text evidence="2">The sequence shown here is derived from an EMBL/GenBank/DDBJ whole genome shotgun (WGS) entry which is preliminary data.</text>
</comment>
<evidence type="ECO:0000313" key="3">
    <source>
        <dbReference type="Proteomes" id="UP001529510"/>
    </source>
</evidence>
<evidence type="ECO:0000259" key="1">
    <source>
        <dbReference type="PROSITE" id="PS50104"/>
    </source>
</evidence>
<proteinExistence type="predicted"/>
<protein>
    <recommendedName>
        <fullName evidence="1">TIR domain-containing protein</fullName>
    </recommendedName>
</protein>
<dbReference type="InterPro" id="IPR035897">
    <property type="entry name" value="Toll_tir_struct_dom_sf"/>
</dbReference>
<dbReference type="PROSITE" id="PS50104">
    <property type="entry name" value="TIR"/>
    <property type="match status" value="1"/>
</dbReference>
<evidence type="ECO:0000313" key="2">
    <source>
        <dbReference type="EMBL" id="KAL0204617.1"/>
    </source>
</evidence>
<dbReference type="SUPFAM" id="SSF52200">
    <property type="entry name" value="Toll/Interleukin receptor TIR domain"/>
    <property type="match status" value="1"/>
</dbReference>
<gene>
    <name evidence="2" type="ORF">M9458_002635</name>
</gene>
<dbReference type="InterPro" id="IPR000157">
    <property type="entry name" value="TIR_dom"/>
</dbReference>
<sequence length="75" mass="8972">FKAHHALHQVMEDNRDSLILIFLQDVTDYNLNRSLHLRRGMLRPRCVLYWPLHRERIPAFHQKLRSALASTNKVN</sequence>
<feature type="domain" description="TIR" evidence="1">
    <location>
        <begin position="1"/>
        <end position="68"/>
    </location>
</feature>
<dbReference type="Proteomes" id="UP001529510">
    <property type="component" value="Unassembled WGS sequence"/>
</dbReference>
<accession>A0ABD0S1I3</accession>